<proteinExistence type="predicted"/>
<name>A0A430RK50_THESC</name>
<sequence>MASPRVPSMAVNEESLLEVLSRYVSPRAAEDLLRRALAQRMPTSPGEWAHLLEETLWPELRRLLPFREMPPELKALAREWRELAASQVAEAEATETGEEELPVEAVDLEDPLARQHLAKRLARLEGVTGVVVAGKNGKEELFSGEPVPLDLAYPLLRRQGYGVFYAILEREIVALRPLAQGYIGLLAKKEANIGRLLHALRRLISLAEVSG</sequence>
<dbReference type="EMBL" id="PELV01000343">
    <property type="protein sequence ID" value="RTH16382.1"/>
    <property type="molecule type" value="Genomic_DNA"/>
</dbReference>
<gene>
    <name evidence="1" type="ORF">CSW41_09370</name>
</gene>
<evidence type="ECO:0000313" key="2">
    <source>
        <dbReference type="Proteomes" id="UP000287439"/>
    </source>
</evidence>
<comment type="caution">
    <text evidence="1">The sequence shown here is derived from an EMBL/GenBank/DDBJ whole genome shotgun (WGS) entry which is preliminary data.</text>
</comment>
<protein>
    <submittedName>
        <fullName evidence="1">Uncharacterized protein</fullName>
    </submittedName>
</protein>
<organism evidence="1 2">
    <name type="scientific">Thermus scotoductus</name>
    <dbReference type="NCBI Taxonomy" id="37636"/>
    <lineage>
        <taxon>Bacteria</taxon>
        <taxon>Thermotogati</taxon>
        <taxon>Deinococcota</taxon>
        <taxon>Deinococci</taxon>
        <taxon>Thermales</taxon>
        <taxon>Thermaceae</taxon>
        <taxon>Thermus</taxon>
    </lineage>
</organism>
<dbReference type="AlphaFoldDB" id="A0A430RK50"/>
<evidence type="ECO:0000313" key="1">
    <source>
        <dbReference type="EMBL" id="RTH16382.1"/>
    </source>
</evidence>
<accession>A0A430RK50</accession>
<reference evidence="1 2" key="1">
    <citation type="journal article" date="2019" name="Extremophiles">
        <title>Biogeography of thermophiles and predominance of Thermus scotoductus in domestic water heaters.</title>
        <authorList>
            <person name="Wilpiszeski R.L."/>
            <person name="Zhang Z."/>
            <person name="House C.H."/>
        </authorList>
    </citation>
    <scope>NUCLEOTIDE SEQUENCE [LARGE SCALE GENOMIC DNA]</scope>
    <source>
        <strain evidence="1 2">28_S28</strain>
    </source>
</reference>
<dbReference type="Proteomes" id="UP000287439">
    <property type="component" value="Unassembled WGS sequence"/>
</dbReference>